<protein>
    <submittedName>
        <fullName evidence="7">Transcriptional regulator</fullName>
    </submittedName>
</protein>
<dbReference type="Gene3D" id="3.30.450.20">
    <property type="entry name" value="PAS domain"/>
    <property type="match status" value="1"/>
</dbReference>
<keyword evidence="2" id="KW-0238">DNA-binding</keyword>
<dbReference type="SUPFAM" id="SSF55785">
    <property type="entry name" value="PYP-like sensor domain (PAS domain)"/>
    <property type="match status" value="1"/>
</dbReference>
<feature type="domain" description="PAS" evidence="5">
    <location>
        <begin position="73"/>
        <end position="143"/>
    </location>
</feature>
<dbReference type="PROSITE" id="PS50112">
    <property type="entry name" value="PAS"/>
    <property type="match status" value="1"/>
</dbReference>
<feature type="domain" description="HTH crp-type" evidence="6">
    <location>
        <begin position="315"/>
        <end position="387"/>
    </location>
</feature>
<dbReference type="EMBL" id="LXQD01000329">
    <property type="protein sequence ID" value="RCJ21583.1"/>
    <property type="molecule type" value="Genomic_DNA"/>
</dbReference>
<keyword evidence="4" id="KW-0175">Coiled coil</keyword>
<evidence type="ECO:0000256" key="1">
    <source>
        <dbReference type="ARBA" id="ARBA00023015"/>
    </source>
</evidence>
<dbReference type="Proteomes" id="UP000252107">
    <property type="component" value="Unassembled WGS sequence"/>
</dbReference>
<dbReference type="CDD" id="cd00130">
    <property type="entry name" value="PAS"/>
    <property type="match status" value="1"/>
</dbReference>
<dbReference type="InterPro" id="IPR036390">
    <property type="entry name" value="WH_DNA-bd_sf"/>
</dbReference>
<dbReference type="SMART" id="SM00091">
    <property type="entry name" value="PAS"/>
    <property type="match status" value="1"/>
</dbReference>
<dbReference type="InterPro" id="IPR013767">
    <property type="entry name" value="PAS_fold"/>
</dbReference>
<dbReference type="InterPro" id="IPR014710">
    <property type="entry name" value="RmlC-like_jellyroll"/>
</dbReference>
<gene>
    <name evidence="7" type="ORF">A6770_30215</name>
</gene>
<keyword evidence="1" id="KW-0805">Transcription regulation</keyword>
<dbReference type="PROSITE" id="PS51063">
    <property type="entry name" value="HTH_CRP_2"/>
    <property type="match status" value="1"/>
</dbReference>
<feature type="coiled-coil region" evidence="4">
    <location>
        <begin position="53"/>
        <end position="80"/>
    </location>
</feature>
<dbReference type="InterPro" id="IPR052155">
    <property type="entry name" value="Biofilm_reg_signaling"/>
</dbReference>
<name>A0A367QE57_9NOSO</name>
<dbReference type="Pfam" id="PF00989">
    <property type="entry name" value="PAS"/>
    <property type="match status" value="1"/>
</dbReference>
<dbReference type="InterPro" id="IPR018490">
    <property type="entry name" value="cNMP-bd_dom_sf"/>
</dbReference>
<dbReference type="CDD" id="cd00092">
    <property type="entry name" value="HTH_CRP"/>
    <property type="match status" value="1"/>
</dbReference>
<evidence type="ECO:0000256" key="4">
    <source>
        <dbReference type="SAM" id="Coils"/>
    </source>
</evidence>
<keyword evidence="8" id="KW-1185">Reference proteome</keyword>
<reference evidence="7" key="1">
    <citation type="submission" date="2016-04" db="EMBL/GenBank/DDBJ databases">
        <authorList>
            <person name="Tabuchi Yagui T.R."/>
        </authorList>
    </citation>
    <scope>NUCLEOTIDE SEQUENCE [LARGE SCALE GENOMIC DNA]</scope>
    <source>
        <strain evidence="7">NIES-26</strain>
    </source>
</reference>
<comment type="caution">
    <text evidence="7">The sequence shown here is derived from an EMBL/GenBank/DDBJ whole genome shotgun (WGS) entry which is preliminary data.</text>
</comment>
<dbReference type="GO" id="GO:0003677">
    <property type="term" value="F:DNA binding"/>
    <property type="evidence" value="ECO:0007669"/>
    <property type="project" value="UniProtKB-KW"/>
</dbReference>
<dbReference type="InterPro" id="IPR000014">
    <property type="entry name" value="PAS"/>
</dbReference>
<evidence type="ECO:0000313" key="7">
    <source>
        <dbReference type="EMBL" id="RCJ21583.1"/>
    </source>
</evidence>
<dbReference type="SUPFAM" id="SSF51206">
    <property type="entry name" value="cAMP-binding domain-like"/>
    <property type="match status" value="1"/>
</dbReference>
<dbReference type="AlphaFoldDB" id="A0A367QE57"/>
<dbReference type="Pfam" id="PF13545">
    <property type="entry name" value="HTH_Crp_2"/>
    <property type="match status" value="1"/>
</dbReference>
<proteinExistence type="predicted"/>
<dbReference type="PANTHER" id="PTHR44757">
    <property type="entry name" value="DIGUANYLATE CYCLASE DGCP"/>
    <property type="match status" value="1"/>
</dbReference>
<evidence type="ECO:0000259" key="6">
    <source>
        <dbReference type="PROSITE" id="PS51063"/>
    </source>
</evidence>
<dbReference type="PANTHER" id="PTHR44757:SF2">
    <property type="entry name" value="BIOFILM ARCHITECTURE MAINTENANCE PROTEIN MBAA"/>
    <property type="match status" value="1"/>
</dbReference>
<sequence>MNIEQFIQRAEALHQRLADLYQTASVLPWIPPDLLPEAFKELYSNSKMVQLAAEELYQQNEELIQTRNLLEAERQHYQNLFEFAPDGYLVTNAEGIIKEANPAAAKLLNISQQFLVGKPMANFISLEERQCFRTELNQLSQSDRIKELVLRLQQYRGESFDAALTVAVVRNQYGRVNSLHWLMRNINQHQRIELVSVNTNSDLSQGRPVFKHSKGETIPLNPLVIWYVRQGLVKLSTFCETGEEVLIGLATTEMVFGSNMTSLPIYQAIALSDVELVSIYVAEIAVTPMLSYTLLPKINQRLQQTESFLVISGRRRVEDRLHHLLQLLKRELGEPVGEGTRLSVRFTHEDIASACCTTRVTVTRLMGKLQQQGLISFDLKKHIVFKN</sequence>
<evidence type="ECO:0000256" key="2">
    <source>
        <dbReference type="ARBA" id="ARBA00023125"/>
    </source>
</evidence>
<dbReference type="NCBIfam" id="TIGR00229">
    <property type="entry name" value="sensory_box"/>
    <property type="match status" value="1"/>
</dbReference>
<dbReference type="InterPro" id="IPR035965">
    <property type="entry name" value="PAS-like_dom_sf"/>
</dbReference>
<dbReference type="SMART" id="SM00419">
    <property type="entry name" value="HTH_CRP"/>
    <property type="match status" value="1"/>
</dbReference>
<dbReference type="GO" id="GO:0006355">
    <property type="term" value="P:regulation of DNA-templated transcription"/>
    <property type="evidence" value="ECO:0007669"/>
    <property type="project" value="InterPro"/>
</dbReference>
<evidence type="ECO:0000313" key="8">
    <source>
        <dbReference type="Proteomes" id="UP000252107"/>
    </source>
</evidence>
<evidence type="ECO:0000259" key="5">
    <source>
        <dbReference type="PROSITE" id="PS50112"/>
    </source>
</evidence>
<dbReference type="Gene3D" id="2.60.120.10">
    <property type="entry name" value="Jelly Rolls"/>
    <property type="match status" value="1"/>
</dbReference>
<keyword evidence="3" id="KW-0804">Transcription</keyword>
<accession>A0A367QE57</accession>
<organism evidence="7 8">
    <name type="scientific">Nostoc minutum NIES-26</name>
    <dbReference type="NCBI Taxonomy" id="1844469"/>
    <lineage>
        <taxon>Bacteria</taxon>
        <taxon>Bacillati</taxon>
        <taxon>Cyanobacteriota</taxon>
        <taxon>Cyanophyceae</taxon>
        <taxon>Nostocales</taxon>
        <taxon>Nostocaceae</taxon>
        <taxon>Nostoc</taxon>
    </lineage>
</organism>
<dbReference type="InterPro" id="IPR012318">
    <property type="entry name" value="HTH_CRP"/>
</dbReference>
<dbReference type="SUPFAM" id="SSF46785">
    <property type="entry name" value="Winged helix' DNA-binding domain"/>
    <property type="match status" value="1"/>
</dbReference>
<evidence type="ECO:0000256" key="3">
    <source>
        <dbReference type="ARBA" id="ARBA00023163"/>
    </source>
</evidence>